<evidence type="ECO:0000313" key="3">
    <source>
        <dbReference type="Proteomes" id="UP001162972"/>
    </source>
</evidence>
<proteinExistence type="predicted"/>
<evidence type="ECO:0000256" key="1">
    <source>
        <dbReference type="SAM" id="Phobius"/>
    </source>
</evidence>
<keyword evidence="3" id="KW-1185">Reference proteome</keyword>
<comment type="caution">
    <text evidence="2">The sequence shown here is derived from an EMBL/GenBank/DDBJ whole genome shotgun (WGS) entry which is preliminary data.</text>
</comment>
<sequence length="48" mass="5344">MAIEFRALPFTFGAHVLAIAGAIMVLVWTLYYRGGLAWDSANKNLIFN</sequence>
<feature type="transmembrane region" description="Helical" evidence="1">
    <location>
        <begin position="12"/>
        <end position="31"/>
    </location>
</feature>
<organism evidence="2 3">
    <name type="scientific">Salix udensis</name>
    <dbReference type="NCBI Taxonomy" id="889485"/>
    <lineage>
        <taxon>Eukaryota</taxon>
        <taxon>Viridiplantae</taxon>
        <taxon>Streptophyta</taxon>
        <taxon>Embryophyta</taxon>
        <taxon>Tracheophyta</taxon>
        <taxon>Spermatophyta</taxon>
        <taxon>Magnoliopsida</taxon>
        <taxon>eudicotyledons</taxon>
        <taxon>Gunneridae</taxon>
        <taxon>Pentapetalae</taxon>
        <taxon>rosids</taxon>
        <taxon>fabids</taxon>
        <taxon>Malpighiales</taxon>
        <taxon>Salicaceae</taxon>
        <taxon>Saliceae</taxon>
        <taxon>Salix</taxon>
    </lineage>
</organism>
<keyword evidence="1" id="KW-0812">Transmembrane</keyword>
<protein>
    <submittedName>
        <fullName evidence="2">Uncharacterized protein</fullName>
    </submittedName>
</protein>
<keyword evidence="1" id="KW-1133">Transmembrane helix</keyword>
<dbReference type="Gene3D" id="1.20.120.1770">
    <property type="match status" value="1"/>
</dbReference>
<dbReference type="AlphaFoldDB" id="A0AAD6NZJ9"/>
<feature type="non-terminal residue" evidence="2">
    <location>
        <position position="48"/>
    </location>
</feature>
<keyword evidence="1" id="KW-0472">Membrane</keyword>
<dbReference type="EMBL" id="JAPFFJ010000014">
    <property type="protein sequence ID" value="KAJ6410815.1"/>
    <property type="molecule type" value="Genomic_DNA"/>
</dbReference>
<reference evidence="2 3" key="1">
    <citation type="journal article" date="2023" name="Int. J. Mol. Sci.">
        <title>De Novo Assembly and Annotation of 11 Diverse Shrub Willow (Salix) Genomes Reveals Novel Gene Organization in Sex-Linked Regions.</title>
        <authorList>
            <person name="Hyden B."/>
            <person name="Feng K."/>
            <person name="Yates T.B."/>
            <person name="Jawdy S."/>
            <person name="Cereghino C."/>
            <person name="Smart L.B."/>
            <person name="Muchero W."/>
        </authorList>
    </citation>
    <scope>NUCLEOTIDE SEQUENCE [LARGE SCALE GENOMIC DNA]</scope>
    <source>
        <tissue evidence="2">Shoot tip</tissue>
    </source>
</reference>
<gene>
    <name evidence="2" type="ORF">OIU84_007550</name>
</gene>
<evidence type="ECO:0000313" key="2">
    <source>
        <dbReference type="EMBL" id="KAJ6410815.1"/>
    </source>
</evidence>
<dbReference type="Proteomes" id="UP001162972">
    <property type="component" value="Chromosome 15Z"/>
</dbReference>
<name>A0AAD6NZJ9_9ROSI</name>
<accession>A0AAD6NZJ9</accession>